<keyword evidence="1" id="KW-0472">Membrane</keyword>
<comment type="caution">
    <text evidence="2">The sequence shown here is derived from an EMBL/GenBank/DDBJ whole genome shotgun (WGS) entry which is preliminary data.</text>
</comment>
<dbReference type="EMBL" id="JRTT01000012">
    <property type="protein sequence ID" value="KHD77222.1"/>
    <property type="molecule type" value="Genomic_DNA"/>
</dbReference>
<protein>
    <submittedName>
        <fullName evidence="2">Uncharacterized protein</fullName>
    </submittedName>
</protein>
<dbReference type="Proteomes" id="UP000054537">
    <property type="component" value="Unassembled WGS sequence"/>
</dbReference>
<proteinExistence type="predicted"/>
<dbReference type="RefSeq" id="WP_043524477.1">
    <property type="nucleotide sequence ID" value="NZ_BAABKU010000016.1"/>
</dbReference>
<organism evidence="2 3">
    <name type="scientific">Actinoplanes utahensis</name>
    <dbReference type="NCBI Taxonomy" id="1869"/>
    <lineage>
        <taxon>Bacteria</taxon>
        <taxon>Bacillati</taxon>
        <taxon>Actinomycetota</taxon>
        <taxon>Actinomycetes</taxon>
        <taxon>Micromonosporales</taxon>
        <taxon>Micromonosporaceae</taxon>
        <taxon>Actinoplanes</taxon>
    </lineage>
</organism>
<keyword evidence="3" id="KW-1185">Reference proteome</keyword>
<evidence type="ECO:0000313" key="2">
    <source>
        <dbReference type="EMBL" id="KHD77222.1"/>
    </source>
</evidence>
<evidence type="ECO:0000256" key="1">
    <source>
        <dbReference type="SAM" id="Phobius"/>
    </source>
</evidence>
<evidence type="ECO:0000313" key="3">
    <source>
        <dbReference type="Proteomes" id="UP000054537"/>
    </source>
</evidence>
<keyword evidence="1" id="KW-0812">Transmembrane</keyword>
<name>A0A0A6XAV5_ACTUT</name>
<dbReference type="STRING" id="1869.MB27_12330"/>
<keyword evidence="1" id="KW-1133">Transmembrane helix</keyword>
<sequence>MNDRKPAAVLLLRRRRISLVCGCLCSALAASIMAVPLPYHAIVAAAALGIVFAVWIILLSHRR</sequence>
<gene>
    <name evidence="2" type="ORF">MB27_12330</name>
</gene>
<reference evidence="2 3" key="1">
    <citation type="submission" date="2014-10" db="EMBL/GenBank/DDBJ databases">
        <title>Draft genome sequence of Actinoplanes utahensis NRRL 12052.</title>
        <authorList>
            <person name="Velasco-Bucheli B."/>
            <person name="del Cerro C."/>
            <person name="Hormigo D."/>
            <person name="Garcia J.L."/>
            <person name="Acebal C."/>
            <person name="Arroyo M."/>
            <person name="de la Mata I."/>
        </authorList>
    </citation>
    <scope>NUCLEOTIDE SEQUENCE [LARGE SCALE GENOMIC DNA]</scope>
    <source>
        <strain evidence="2 3">NRRL 12052</strain>
    </source>
</reference>
<feature type="transmembrane region" description="Helical" evidence="1">
    <location>
        <begin position="39"/>
        <end position="59"/>
    </location>
</feature>
<dbReference type="AlphaFoldDB" id="A0A0A6XAV5"/>
<accession>A0A0A6XAV5</accession>